<evidence type="ECO:0000259" key="2">
    <source>
        <dbReference type="Pfam" id="PF25202"/>
    </source>
</evidence>
<dbReference type="Pfam" id="PF03235">
    <property type="entry name" value="GmrSD_N"/>
    <property type="match status" value="1"/>
</dbReference>
<name>A0A930N539_9BACT</name>
<proteinExistence type="predicted"/>
<dbReference type="AlphaFoldDB" id="A0A930N539"/>
<dbReference type="EMBL" id="JABZSQ010000022">
    <property type="protein sequence ID" value="MBF1414390.1"/>
    <property type="molecule type" value="Genomic_DNA"/>
</dbReference>
<dbReference type="Pfam" id="PF25202">
    <property type="entry name" value="DUF7834"/>
    <property type="match status" value="1"/>
</dbReference>
<dbReference type="InterPro" id="IPR004919">
    <property type="entry name" value="GmrSD_N"/>
</dbReference>
<dbReference type="PANTHER" id="PTHR35149">
    <property type="entry name" value="SLL5132 PROTEIN"/>
    <property type="match status" value="1"/>
</dbReference>
<dbReference type="InterPro" id="IPR057156">
    <property type="entry name" value="DUF7834"/>
</dbReference>
<evidence type="ECO:0000259" key="1">
    <source>
        <dbReference type="Pfam" id="PF03235"/>
    </source>
</evidence>
<gene>
    <name evidence="3" type="ORF">HXN33_02295</name>
</gene>
<sequence length="509" mass="59312">MENAVNLQLGVTTIGDLLVHKKISQSHNGSSLEAVELRIPDYQRPYKWTARNSIQLLDDIIEARNNNKEVYRVGTLILHREKNNDGKTIYNIVDGQQRTITFSLLLSALHELETKEEGFKIDLLEQEVFDNAFSRHNIPNNLNAFRRRVYKENREENIDFIRDMKRLRDYIEKQCELIVVITDNLSEAFQFFDSQNARGKALYPHDLLKAYHLREMANIDEMKTEQIVKEWEKIPQKYLAEFFGDYLYRIKEWVNGNWAYTLNEHNIYKFKGITKSDRTPYSQFYKSAFSYAELVNSSAMPFVSGTREVNAFQLNTPIIAGKPFFDYTKHYYNLLADIRDNSQYEGFYIKGDTIVKTLDKYYSRGTGNQIARLLFDTALLLYVDRFCPATYPTKVDTELFQQFVLYAFIWAYSLRAQYYHLGWLSAQNYILGRGGKGNVNSLNMYKLIADSDTPVSLLSLLADKLRPLSDGNLSKNVAKGIAERTVDHIEGGIYTDYFHFFKANTFYSK</sequence>
<reference evidence="3" key="1">
    <citation type="submission" date="2020-04" db="EMBL/GenBank/DDBJ databases">
        <title>Deep metagenomics examines the oral microbiome during advanced dental caries in children, revealing novel taxa and co-occurrences with host molecules.</title>
        <authorList>
            <person name="Baker J.L."/>
            <person name="Morton J.T."/>
            <person name="Dinis M."/>
            <person name="Alvarez R."/>
            <person name="Tran N.C."/>
            <person name="Knight R."/>
            <person name="Edlund A."/>
        </authorList>
    </citation>
    <scope>NUCLEOTIDE SEQUENCE</scope>
    <source>
        <strain evidence="3">JCVI_25_bin.9</strain>
    </source>
</reference>
<feature type="domain" description="GmrSD restriction endonucleases N-terminal" evidence="1">
    <location>
        <begin position="29"/>
        <end position="212"/>
    </location>
</feature>
<evidence type="ECO:0000313" key="3">
    <source>
        <dbReference type="EMBL" id="MBF1414390.1"/>
    </source>
</evidence>
<comment type="caution">
    <text evidence="3">The sequence shown here is derived from an EMBL/GenBank/DDBJ whole genome shotgun (WGS) entry which is preliminary data.</text>
</comment>
<dbReference type="Proteomes" id="UP000757461">
    <property type="component" value="Unassembled WGS sequence"/>
</dbReference>
<feature type="domain" description="DUF7834" evidence="2">
    <location>
        <begin position="224"/>
        <end position="468"/>
    </location>
</feature>
<accession>A0A930N539</accession>
<protein>
    <submittedName>
        <fullName evidence="3">DUF262 domain-containing protein</fullName>
    </submittedName>
</protein>
<evidence type="ECO:0000313" key="4">
    <source>
        <dbReference type="Proteomes" id="UP000757461"/>
    </source>
</evidence>
<dbReference type="PANTHER" id="PTHR35149:SF2">
    <property type="entry name" value="DUF262 DOMAIN-CONTAINING PROTEIN"/>
    <property type="match status" value="1"/>
</dbReference>
<organism evidence="3 4">
    <name type="scientific">Prevotella histicola</name>
    <dbReference type="NCBI Taxonomy" id="470565"/>
    <lineage>
        <taxon>Bacteria</taxon>
        <taxon>Pseudomonadati</taxon>
        <taxon>Bacteroidota</taxon>
        <taxon>Bacteroidia</taxon>
        <taxon>Bacteroidales</taxon>
        <taxon>Prevotellaceae</taxon>
        <taxon>Prevotella</taxon>
    </lineage>
</organism>